<dbReference type="Pfam" id="PF03466">
    <property type="entry name" value="LysR_substrate"/>
    <property type="match status" value="1"/>
</dbReference>
<dbReference type="STRING" id="33995.KOEU_05380"/>
<dbReference type="PRINTS" id="PR00039">
    <property type="entry name" value="HTHLYSR"/>
</dbReference>
<evidence type="ECO:0000256" key="1">
    <source>
        <dbReference type="ARBA" id="ARBA00009437"/>
    </source>
</evidence>
<dbReference type="GO" id="GO:0000976">
    <property type="term" value="F:transcription cis-regulatory region binding"/>
    <property type="evidence" value="ECO:0007669"/>
    <property type="project" value="TreeGrafter"/>
</dbReference>
<organism evidence="6 7">
    <name type="scientific">Komagataeibacter europaeus</name>
    <name type="common">Gluconacetobacter europaeus</name>
    <dbReference type="NCBI Taxonomy" id="33995"/>
    <lineage>
        <taxon>Bacteria</taxon>
        <taxon>Pseudomonadati</taxon>
        <taxon>Pseudomonadota</taxon>
        <taxon>Alphaproteobacteria</taxon>
        <taxon>Acetobacterales</taxon>
        <taxon>Acetobacteraceae</taxon>
        <taxon>Komagataeibacter</taxon>
    </lineage>
</organism>
<dbReference type="KEGG" id="keu:S101446_00785"/>
<gene>
    <name evidence="6" type="primary">catM2</name>
    <name evidence="6" type="ORF">KOEU_05380</name>
</gene>
<evidence type="ECO:0000256" key="2">
    <source>
        <dbReference type="ARBA" id="ARBA00023015"/>
    </source>
</evidence>
<comment type="similarity">
    <text evidence="1">Belongs to the LysR transcriptional regulatory family.</text>
</comment>
<protein>
    <submittedName>
        <fullName evidence="6">HTH-type transcriptional regulator CatM</fullName>
    </submittedName>
</protein>
<reference evidence="6" key="1">
    <citation type="submission" date="2015-08" db="EMBL/GenBank/DDBJ databases">
        <title>Draft genome sequence of Komagataeibacter europaeus CECT 8546 a cellulose producer strain from vinegar produced by the traditional method.</title>
        <authorList>
            <person name="Poehlein A."/>
            <person name="Valera M.J."/>
            <person name="Haack F.S."/>
            <person name="Mas A."/>
            <person name="Daniel R."/>
            <person name="Streit W.R."/>
            <person name="Mateo E."/>
        </authorList>
    </citation>
    <scope>NUCLEOTIDE SEQUENCE [LARGE SCALE GENOMIC DNA]</scope>
    <source>
        <strain evidence="6">CECT 8546</strain>
    </source>
</reference>
<evidence type="ECO:0000313" key="6">
    <source>
        <dbReference type="EMBL" id="KON65851.1"/>
    </source>
</evidence>
<keyword evidence="7" id="KW-1185">Reference proteome</keyword>
<proteinExistence type="inferred from homology"/>
<dbReference type="Proteomes" id="UP000037566">
    <property type="component" value="Unassembled WGS sequence"/>
</dbReference>
<dbReference type="InterPro" id="IPR036390">
    <property type="entry name" value="WH_DNA-bd_sf"/>
</dbReference>
<name>A0A0M0ELN5_KOMEU</name>
<keyword evidence="3" id="KW-0238">DNA-binding</keyword>
<dbReference type="OrthoDB" id="9796526at2"/>
<evidence type="ECO:0000259" key="5">
    <source>
        <dbReference type="PROSITE" id="PS50931"/>
    </source>
</evidence>
<dbReference type="InterPro" id="IPR000847">
    <property type="entry name" value="LysR_HTH_N"/>
</dbReference>
<accession>A0A0M0ELN5</accession>
<dbReference type="EMBL" id="LHUQ01000002">
    <property type="protein sequence ID" value="KON65851.1"/>
    <property type="molecule type" value="Genomic_DNA"/>
</dbReference>
<dbReference type="PANTHER" id="PTHR30126">
    <property type="entry name" value="HTH-TYPE TRANSCRIPTIONAL REGULATOR"/>
    <property type="match status" value="1"/>
</dbReference>
<dbReference type="InterPro" id="IPR005119">
    <property type="entry name" value="LysR_subst-bd"/>
</dbReference>
<dbReference type="SUPFAM" id="SSF46785">
    <property type="entry name" value="Winged helix' DNA-binding domain"/>
    <property type="match status" value="2"/>
</dbReference>
<dbReference type="GO" id="GO:0003700">
    <property type="term" value="F:DNA-binding transcription factor activity"/>
    <property type="evidence" value="ECO:0007669"/>
    <property type="project" value="InterPro"/>
</dbReference>
<dbReference type="PATRIC" id="fig|33995.3.peg.594"/>
<dbReference type="Gene3D" id="3.40.190.290">
    <property type="match status" value="1"/>
</dbReference>
<evidence type="ECO:0000256" key="3">
    <source>
        <dbReference type="ARBA" id="ARBA00023125"/>
    </source>
</evidence>
<dbReference type="Gene3D" id="1.10.10.10">
    <property type="entry name" value="Winged helix-like DNA-binding domain superfamily/Winged helix DNA-binding domain"/>
    <property type="match status" value="2"/>
</dbReference>
<feature type="domain" description="HTH lysR-type" evidence="5">
    <location>
        <begin position="1"/>
        <end position="58"/>
    </location>
</feature>
<evidence type="ECO:0000256" key="4">
    <source>
        <dbReference type="ARBA" id="ARBA00023163"/>
    </source>
</evidence>
<sequence length="431" mass="47705">MELSALIYFVSLVEHKSTHDAATALNVSQSTISHAVSTLEHSMAAPLIARGQHRRNHTGMATAYGQNLYRSSVMLLHWCNDLLLSRTSQVPRFRLNLYSSRRVALPGLPDETLRRILDSGLSLRMIAQFLTVCEAGSIMGAARKLLLTQPTVTRQIRKLENIVGKSLLVRSACGVQPTASARQLIQGCQSIDRMYRQIMKDENVSYFLQIRALHLAAMMPSSPDSSLTILLATLVSYWREKRFSPPLTISTTAAPNIITGLINADFDAGLCDLVDLPADFQSINVETQQLHLVLPRNSQESPAMSFPLIMERHVLAVPGFGTGLRRLTDMFMENEGIIPAGMVETQSLSLLLRLVMDGTCCALLPAGSFNPAMVRALPLPKRYRMTTRLVWKTSRADSVGIERLKDSIMDIQSRRTRGNSTTIRPPHVSAA</sequence>
<dbReference type="AlphaFoldDB" id="A0A0M0ELN5"/>
<comment type="caution">
    <text evidence="6">The sequence shown here is derived from an EMBL/GenBank/DDBJ whole genome shotgun (WGS) entry which is preliminary data.</text>
</comment>
<dbReference type="PANTHER" id="PTHR30126:SF40">
    <property type="entry name" value="HTH-TYPE TRANSCRIPTIONAL REGULATOR GLTR"/>
    <property type="match status" value="1"/>
</dbReference>
<dbReference type="SUPFAM" id="SSF53850">
    <property type="entry name" value="Periplasmic binding protein-like II"/>
    <property type="match status" value="1"/>
</dbReference>
<dbReference type="Pfam" id="PF00126">
    <property type="entry name" value="HTH_1"/>
    <property type="match status" value="2"/>
</dbReference>
<dbReference type="InterPro" id="IPR036388">
    <property type="entry name" value="WH-like_DNA-bd_sf"/>
</dbReference>
<keyword evidence="4" id="KW-0804">Transcription</keyword>
<dbReference type="PROSITE" id="PS50931">
    <property type="entry name" value="HTH_LYSR"/>
    <property type="match status" value="2"/>
</dbReference>
<evidence type="ECO:0000313" key="7">
    <source>
        <dbReference type="Proteomes" id="UP000037566"/>
    </source>
</evidence>
<dbReference type="RefSeq" id="WP_053322857.1">
    <property type="nucleotide sequence ID" value="NZ_CP021467.1"/>
</dbReference>
<keyword evidence="2" id="KW-0805">Transcription regulation</keyword>
<feature type="domain" description="HTH lysR-type" evidence="5">
    <location>
        <begin position="129"/>
        <end position="178"/>
    </location>
</feature>